<comment type="caution">
    <text evidence="7">The sequence shown here is derived from an EMBL/GenBank/DDBJ whole genome shotgun (WGS) entry which is preliminary data.</text>
</comment>
<dbReference type="InterPro" id="IPR000092">
    <property type="entry name" value="Polyprenyl_synt"/>
</dbReference>
<keyword evidence="3 6" id="KW-0808">Transferase</keyword>
<proteinExistence type="inferred from homology"/>
<name>A0A135Z8C1_GARVA</name>
<sequence>MDIDAELKQIEQRICTLTSEQFEMPACQNLHSSCKDTMETVVNQALTSSKGGKRLRALLSLLSYDAANSTISSNKSSSENSKENFNRASMIDLACAIEVFQTAALIHDDIIDESSLRRGIPSAYCAFSKVYNNLRIGTGLGIMLGDLLAAESFNIAGNCAKNLKNTQELLLTFSDTQRSVCVGQVLDISIEMMDLDNTELLAQSSLNVFKWKTASYTTISPIKLGFLSAGLDPKLANDLAYSIGEPLGIAFQLADDLLDVVSDPKHTGKPVGGDIREGKRATLLADALQNSNEKDKAYLKKAYTKKHRSSGDVKRIIDIFYKSGAIEKSKKRIKDLWEQSQQALQNSELSEEAKNIMQSIIERFIPEQWRI</sequence>
<comment type="cofactor">
    <cofactor evidence="1">
        <name>Mg(2+)</name>
        <dbReference type="ChEBI" id="CHEBI:18420"/>
    </cofactor>
</comment>
<comment type="similarity">
    <text evidence="2 6">Belongs to the FPP/GGPP synthase family.</text>
</comment>
<dbReference type="Pfam" id="PF00348">
    <property type="entry name" value="polyprenyl_synt"/>
    <property type="match status" value="1"/>
</dbReference>
<organism evidence="7 8">
    <name type="scientific">Gardnerella vaginalis</name>
    <dbReference type="NCBI Taxonomy" id="2702"/>
    <lineage>
        <taxon>Bacteria</taxon>
        <taxon>Bacillati</taxon>
        <taxon>Actinomycetota</taxon>
        <taxon>Actinomycetes</taxon>
        <taxon>Bifidobacteriales</taxon>
        <taxon>Bifidobacteriaceae</taxon>
        <taxon>Gardnerella</taxon>
    </lineage>
</organism>
<dbReference type="Gene3D" id="1.10.600.10">
    <property type="entry name" value="Farnesyl Diphosphate Synthase"/>
    <property type="match status" value="1"/>
</dbReference>
<gene>
    <name evidence="7" type="ORF">HMPREF3230_00500</name>
</gene>
<evidence type="ECO:0000313" key="8">
    <source>
        <dbReference type="Proteomes" id="UP000070505"/>
    </source>
</evidence>
<evidence type="ECO:0000256" key="4">
    <source>
        <dbReference type="ARBA" id="ARBA00022723"/>
    </source>
</evidence>
<dbReference type="Proteomes" id="UP000070505">
    <property type="component" value="Unassembled WGS sequence"/>
</dbReference>
<dbReference type="PATRIC" id="fig|2702.101.peg.485"/>
<keyword evidence="4" id="KW-0479">Metal-binding</keyword>
<protein>
    <submittedName>
        <fullName evidence="7">Polyprenyl synthetase</fullName>
    </submittedName>
</protein>
<evidence type="ECO:0000256" key="3">
    <source>
        <dbReference type="ARBA" id="ARBA00022679"/>
    </source>
</evidence>
<evidence type="ECO:0000256" key="1">
    <source>
        <dbReference type="ARBA" id="ARBA00001946"/>
    </source>
</evidence>
<evidence type="ECO:0000313" key="7">
    <source>
        <dbReference type="EMBL" id="KXI17854.1"/>
    </source>
</evidence>
<evidence type="ECO:0000256" key="2">
    <source>
        <dbReference type="ARBA" id="ARBA00006706"/>
    </source>
</evidence>
<dbReference type="PANTHER" id="PTHR12001">
    <property type="entry name" value="GERANYLGERANYL PYROPHOSPHATE SYNTHASE"/>
    <property type="match status" value="1"/>
</dbReference>
<dbReference type="PROSITE" id="PS00444">
    <property type="entry name" value="POLYPRENYL_SYNTHASE_2"/>
    <property type="match status" value="1"/>
</dbReference>
<dbReference type="GO" id="GO:0004659">
    <property type="term" value="F:prenyltransferase activity"/>
    <property type="evidence" value="ECO:0007669"/>
    <property type="project" value="InterPro"/>
</dbReference>
<dbReference type="SFLD" id="SFLDS00005">
    <property type="entry name" value="Isoprenoid_Synthase_Type_I"/>
    <property type="match status" value="1"/>
</dbReference>
<evidence type="ECO:0000256" key="5">
    <source>
        <dbReference type="ARBA" id="ARBA00022842"/>
    </source>
</evidence>
<dbReference type="CDD" id="cd00685">
    <property type="entry name" value="Trans_IPPS_HT"/>
    <property type="match status" value="1"/>
</dbReference>
<keyword evidence="5" id="KW-0460">Magnesium</keyword>
<reference evidence="8" key="1">
    <citation type="submission" date="2016-02" db="EMBL/GenBank/DDBJ databases">
        <authorList>
            <person name="Mitreva M."/>
            <person name="Pepin K.H."/>
            <person name="Mihindukulasuriya K.A."/>
            <person name="Fulton R."/>
            <person name="Fronick C."/>
            <person name="O'Laughlin M."/>
            <person name="Miner T."/>
            <person name="Herter B."/>
            <person name="Rosa B.A."/>
            <person name="Cordes M."/>
            <person name="Tomlinson C."/>
            <person name="Wollam A."/>
            <person name="Palsikar V.B."/>
            <person name="Mardis E.R."/>
            <person name="Wilson R.K."/>
        </authorList>
    </citation>
    <scope>NUCLEOTIDE SEQUENCE [LARGE SCALE GENOMIC DNA]</scope>
    <source>
        <strain evidence="8">CMW7778B</strain>
    </source>
</reference>
<accession>A0A135Z8C1</accession>
<dbReference type="PROSITE" id="PS00723">
    <property type="entry name" value="POLYPRENYL_SYNTHASE_1"/>
    <property type="match status" value="1"/>
</dbReference>
<dbReference type="AlphaFoldDB" id="A0A135Z8C1"/>
<dbReference type="SUPFAM" id="SSF48576">
    <property type="entry name" value="Terpenoid synthases"/>
    <property type="match status" value="1"/>
</dbReference>
<dbReference type="GO" id="GO:0008299">
    <property type="term" value="P:isoprenoid biosynthetic process"/>
    <property type="evidence" value="ECO:0007669"/>
    <property type="project" value="InterPro"/>
</dbReference>
<dbReference type="RefSeq" id="WP_075523380.1">
    <property type="nucleotide sequence ID" value="NZ_KQ961857.1"/>
</dbReference>
<dbReference type="EMBL" id="LSRC01000019">
    <property type="protein sequence ID" value="KXI17854.1"/>
    <property type="molecule type" value="Genomic_DNA"/>
</dbReference>
<evidence type="ECO:0000256" key="6">
    <source>
        <dbReference type="RuleBase" id="RU004466"/>
    </source>
</evidence>
<dbReference type="InterPro" id="IPR033749">
    <property type="entry name" value="Polyprenyl_synt_CS"/>
</dbReference>
<dbReference type="InterPro" id="IPR008949">
    <property type="entry name" value="Isoprenoid_synthase_dom_sf"/>
</dbReference>
<dbReference type="PANTHER" id="PTHR12001:SF85">
    <property type="entry name" value="SHORT CHAIN ISOPRENYL DIPHOSPHATE SYNTHASE"/>
    <property type="match status" value="1"/>
</dbReference>
<dbReference type="GO" id="GO:0046872">
    <property type="term" value="F:metal ion binding"/>
    <property type="evidence" value="ECO:0007669"/>
    <property type="project" value="UniProtKB-KW"/>
</dbReference>